<feature type="non-terminal residue" evidence="2">
    <location>
        <position position="1"/>
    </location>
</feature>
<accession>A0A0B6Z626</accession>
<reference evidence="2" key="1">
    <citation type="submission" date="2014-12" db="EMBL/GenBank/DDBJ databases">
        <title>Insight into the proteome of Arion vulgaris.</title>
        <authorList>
            <person name="Aradska J."/>
            <person name="Bulat T."/>
            <person name="Smidak R."/>
            <person name="Sarate P."/>
            <person name="Gangsoo J."/>
            <person name="Sialana F."/>
            <person name="Bilban M."/>
            <person name="Lubec G."/>
        </authorList>
    </citation>
    <scope>NUCLEOTIDE SEQUENCE</scope>
    <source>
        <tissue evidence="2">Skin</tissue>
    </source>
</reference>
<protein>
    <submittedName>
        <fullName evidence="2">Uncharacterized protein</fullName>
    </submittedName>
</protein>
<dbReference type="EMBL" id="HACG01016315">
    <property type="protein sequence ID" value="CEK63180.1"/>
    <property type="molecule type" value="Transcribed_RNA"/>
</dbReference>
<feature type="region of interest" description="Disordered" evidence="1">
    <location>
        <begin position="1"/>
        <end position="39"/>
    </location>
</feature>
<feature type="compositionally biased region" description="Basic residues" evidence="1">
    <location>
        <begin position="1"/>
        <end position="11"/>
    </location>
</feature>
<proteinExistence type="predicted"/>
<name>A0A0B6Z626_9EUPU</name>
<gene>
    <name evidence="2" type="primary">ORF47461</name>
</gene>
<evidence type="ECO:0000256" key="1">
    <source>
        <dbReference type="SAM" id="MobiDB-lite"/>
    </source>
</evidence>
<organism evidence="2">
    <name type="scientific">Arion vulgaris</name>
    <dbReference type="NCBI Taxonomy" id="1028688"/>
    <lineage>
        <taxon>Eukaryota</taxon>
        <taxon>Metazoa</taxon>
        <taxon>Spiralia</taxon>
        <taxon>Lophotrochozoa</taxon>
        <taxon>Mollusca</taxon>
        <taxon>Gastropoda</taxon>
        <taxon>Heterobranchia</taxon>
        <taxon>Euthyneura</taxon>
        <taxon>Panpulmonata</taxon>
        <taxon>Eupulmonata</taxon>
        <taxon>Stylommatophora</taxon>
        <taxon>Helicina</taxon>
        <taxon>Arionoidea</taxon>
        <taxon>Arionidae</taxon>
        <taxon>Arion</taxon>
    </lineage>
</organism>
<sequence>WSFRRRRKKRIRISELQNNRQRSQPLSTTHPTTPNFSMPNPSVNFVKLLI</sequence>
<evidence type="ECO:0000313" key="2">
    <source>
        <dbReference type="EMBL" id="CEK63180.1"/>
    </source>
</evidence>
<feature type="compositionally biased region" description="Polar residues" evidence="1">
    <location>
        <begin position="15"/>
        <end position="39"/>
    </location>
</feature>
<dbReference type="AlphaFoldDB" id="A0A0B6Z626"/>